<evidence type="ECO:0000313" key="7">
    <source>
        <dbReference type="EMBL" id="RKN05995.1"/>
    </source>
</evidence>
<evidence type="ECO:0000313" key="8">
    <source>
        <dbReference type="EMBL" id="RKN17697.1"/>
    </source>
</evidence>
<keyword evidence="2 4" id="KW-0238">DNA-binding</keyword>
<name>A0A3A9VYA3_9ACTN</name>
<feature type="DNA-binding region" description="H-T-H motif" evidence="4">
    <location>
        <begin position="35"/>
        <end position="54"/>
    </location>
</feature>
<dbReference type="AlphaFoldDB" id="A0A3A9VYA3"/>
<evidence type="ECO:0000313" key="9">
    <source>
        <dbReference type="Proteomes" id="UP000268652"/>
    </source>
</evidence>
<evidence type="ECO:0000313" key="10">
    <source>
        <dbReference type="Proteomes" id="UP000275024"/>
    </source>
</evidence>
<dbReference type="Pfam" id="PF21597">
    <property type="entry name" value="TetR_C_43"/>
    <property type="match status" value="1"/>
</dbReference>
<dbReference type="EMBL" id="RBDY01000021">
    <property type="protein sequence ID" value="RKN17697.1"/>
    <property type="molecule type" value="Genomic_DNA"/>
</dbReference>
<sequence length="211" mass="22135">MSQPRTSRADAARRTRARVLTAAREQMVLHGPDIGMDEIAGAAGLAVGTLYRHFPAKADLVAAVVAEYVERVADDAEAACERVTAGSRALDEITAFLGRVIEASARDRAVKAAAHALGADPGDKVAEDRASRAVATLLLAGQADGDIHPDVTVGDIYLLFATVPADQPAAARARWLALMLPGLTTHPRPTPRDRRHPVPGSRQGAGAKGET</sequence>
<dbReference type="EMBL" id="RBDX01000023">
    <property type="protein sequence ID" value="RKN05995.1"/>
    <property type="molecule type" value="Genomic_DNA"/>
</dbReference>
<dbReference type="Gene3D" id="1.10.357.10">
    <property type="entry name" value="Tetracycline Repressor, domain 2"/>
    <property type="match status" value="1"/>
</dbReference>
<dbReference type="PANTHER" id="PTHR30055">
    <property type="entry name" value="HTH-TYPE TRANSCRIPTIONAL REGULATOR RUTR"/>
    <property type="match status" value="1"/>
</dbReference>
<protein>
    <submittedName>
        <fullName evidence="7">TetR/AcrR family transcriptional regulator</fullName>
    </submittedName>
</protein>
<dbReference type="GO" id="GO:0000976">
    <property type="term" value="F:transcription cis-regulatory region binding"/>
    <property type="evidence" value="ECO:0007669"/>
    <property type="project" value="TreeGrafter"/>
</dbReference>
<evidence type="ECO:0000256" key="1">
    <source>
        <dbReference type="ARBA" id="ARBA00023015"/>
    </source>
</evidence>
<feature type="domain" description="HTH tetR-type" evidence="6">
    <location>
        <begin position="13"/>
        <end position="72"/>
    </location>
</feature>
<evidence type="ECO:0000256" key="5">
    <source>
        <dbReference type="SAM" id="MobiDB-lite"/>
    </source>
</evidence>
<dbReference type="Pfam" id="PF00440">
    <property type="entry name" value="TetR_N"/>
    <property type="match status" value="1"/>
</dbReference>
<evidence type="ECO:0000256" key="4">
    <source>
        <dbReference type="PROSITE-ProRule" id="PRU00335"/>
    </source>
</evidence>
<gene>
    <name evidence="8" type="ORF">D7318_22840</name>
    <name evidence="7" type="ORF">D7319_23870</name>
</gene>
<dbReference type="SUPFAM" id="SSF48498">
    <property type="entry name" value="Tetracyclin repressor-like, C-terminal domain"/>
    <property type="match status" value="1"/>
</dbReference>
<organism evidence="7 10">
    <name type="scientific">Streptomyces radicis</name>
    <dbReference type="NCBI Taxonomy" id="1750517"/>
    <lineage>
        <taxon>Bacteria</taxon>
        <taxon>Bacillati</taxon>
        <taxon>Actinomycetota</taxon>
        <taxon>Actinomycetes</taxon>
        <taxon>Kitasatosporales</taxon>
        <taxon>Streptomycetaceae</taxon>
        <taxon>Streptomyces</taxon>
    </lineage>
</organism>
<dbReference type="InterPro" id="IPR009057">
    <property type="entry name" value="Homeodomain-like_sf"/>
</dbReference>
<evidence type="ECO:0000259" key="6">
    <source>
        <dbReference type="PROSITE" id="PS50977"/>
    </source>
</evidence>
<dbReference type="Proteomes" id="UP000268652">
    <property type="component" value="Unassembled WGS sequence"/>
</dbReference>
<dbReference type="OrthoDB" id="3192968at2"/>
<keyword evidence="1" id="KW-0805">Transcription regulation</keyword>
<dbReference type="PROSITE" id="PS50977">
    <property type="entry name" value="HTH_TETR_2"/>
    <property type="match status" value="1"/>
</dbReference>
<accession>A0A3A9VYA3</accession>
<evidence type="ECO:0000256" key="3">
    <source>
        <dbReference type="ARBA" id="ARBA00023163"/>
    </source>
</evidence>
<keyword evidence="9" id="KW-1185">Reference proteome</keyword>
<comment type="caution">
    <text evidence="7">The sequence shown here is derived from an EMBL/GenBank/DDBJ whole genome shotgun (WGS) entry which is preliminary data.</text>
</comment>
<dbReference type="InterPro" id="IPR001647">
    <property type="entry name" value="HTH_TetR"/>
</dbReference>
<feature type="region of interest" description="Disordered" evidence="5">
    <location>
        <begin position="182"/>
        <end position="211"/>
    </location>
</feature>
<dbReference type="InterPro" id="IPR050109">
    <property type="entry name" value="HTH-type_TetR-like_transc_reg"/>
</dbReference>
<dbReference type="PANTHER" id="PTHR30055:SF234">
    <property type="entry name" value="HTH-TYPE TRANSCRIPTIONAL REGULATOR BETI"/>
    <property type="match status" value="1"/>
</dbReference>
<dbReference type="RefSeq" id="WP_120699056.1">
    <property type="nucleotide sequence ID" value="NZ_RBDX01000023.1"/>
</dbReference>
<dbReference type="GO" id="GO:0003700">
    <property type="term" value="F:DNA-binding transcription factor activity"/>
    <property type="evidence" value="ECO:0007669"/>
    <property type="project" value="TreeGrafter"/>
</dbReference>
<dbReference type="InterPro" id="IPR049445">
    <property type="entry name" value="TetR_SbtR-like_C"/>
</dbReference>
<dbReference type="PRINTS" id="PR00455">
    <property type="entry name" value="HTHTETR"/>
</dbReference>
<proteinExistence type="predicted"/>
<dbReference type="Proteomes" id="UP000275024">
    <property type="component" value="Unassembled WGS sequence"/>
</dbReference>
<dbReference type="InterPro" id="IPR036271">
    <property type="entry name" value="Tet_transcr_reg_TetR-rel_C_sf"/>
</dbReference>
<dbReference type="SUPFAM" id="SSF46689">
    <property type="entry name" value="Homeodomain-like"/>
    <property type="match status" value="1"/>
</dbReference>
<reference evidence="9 10" key="1">
    <citation type="submission" date="2018-09" db="EMBL/GenBank/DDBJ databases">
        <title>Streptomyces sp. nov. DS1-2, an endophytic actinomycete isolated from roots of Dendrobium scabrilingue.</title>
        <authorList>
            <person name="Kuncharoen N."/>
            <person name="Kudo T."/>
            <person name="Ohkuma M."/>
            <person name="Yuki M."/>
            <person name="Tanasupawat S."/>
        </authorList>
    </citation>
    <scope>NUCLEOTIDE SEQUENCE [LARGE SCALE GENOMIC DNA]</scope>
    <source>
        <strain evidence="7 10">AZ1-7</strain>
        <strain evidence="8 9">DS1-2</strain>
    </source>
</reference>
<keyword evidence="3" id="KW-0804">Transcription</keyword>
<evidence type="ECO:0000256" key="2">
    <source>
        <dbReference type="ARBA" id="ARBA00023125"/>
    </source>
</evidence>